<proteinExistence type="predicted"/>
<gene>
    <name evidence="1" type="ORF">UFOPK1684_00435</name>
</gene>
<protein>
    <submittedName>
        <fullName evidence="1">Unannotated protein</fullName>
    </submittedName>
</protein>
<sequence length="33" mass="3841">MSNGGGERINYFHFSYRDANVPSIDFWFDQGGR</sequence>
<evidence type="ECO:0000313" key="1">
    <source>
        <dbReference type="EMBL" id="CAB4566253.1"/>
    </source>
</evidence>
<organism evidence="1">
    <name type="scientific">freshwater metagenome</name>
    <dbReference type="NCBI Taxonomy" id="449393"/>
    <lineage>
        <taxon>unclassified sequences</taxon>
        <taxon>metagenomes</taxon>
        <taxon>ecological metagenomes</taxon>
    </lineage>
</organism>
<dbReference type="EMBL" id="CAEZTM010000013">
    <property type="protein sequence ID" value="CAB4566253.1"/>
    <property type="molecule type" value="Genomic_DNA"/>
</dbReference>
<reference evidence="1" key="1">
    <citation type="submission" date="2020-05" db="EMBL/GenBank/DDBJ databases">
        <authorList>
            <person name="Chiriac C."/>
            <person name="Salcher M."/>
            <person name="Ghai R."/>
            <person name="Kavagutti S V."/>
        </authorList>
    </citation>
    <scope>NUCLEOTIDE SEQUENCE</scope>
</reference>
<accession>A0A6J6DVV1</accession>
<dbReference type="AlphaFoldDB" id="A0A6J6DVV1"/>
<name>A0A6J6DVV1_9ZZZZ</name>